<keyword evidence="1" id="KW-0732">Signal</keyword>
<comment type="caution">
    <text evidence="2">The sequence shown here is derived from an EMBL/GenBank/DDBJ whole genome shotgun (WGS) entry which is preliminary data.</text>
</comment>
<accession>A0A024FVG1</accession>
<feature type="signal peptide" evidence="1">
    <location>
        <begin position="1"/>
        <end position="29"/>
    </location>
</feature>
<evidence type="ECO:0000256" key="1">
    <source>
        <dbReference type="SAM" id="SignalP"/>
    </source>
</evidence>
<evidence type="ECO:0000313" key="3">
    <source>
        <dbReference type="Proteomes" id="UP000053237"/>
    </source>
</evidence>
<sequence>MTHQQSCNHPTFSCSFCLATLSLHLQSLASLIELNRMHFSYSSRSTIHRNRAASIRLLLFKYELLPAKRDRKSYNVITLPQTSLDTNRASASTSTESCQKLLMTVKVV</sequence>
<proteinExistence type="predicted"/>
<dbReference type="EMBL" id="CAIX01000499">
    <property type="protein sequence ID" value="CCI10996.1"/>
    <property type="molecule type" value="Genomic_DNA"/>
</dbReference>
<reference evidence="2 3" key="1">
    <citation type="submission" date="2012-05" db="EMBL/GenBank/DDBJ databases">
        <title>Recombination and specialization in a pathogen metapopulation.</title>
        <authorList>
            <person name="Gardiner A."/>
            <person name="Kemen E."/>
            <person name="Schultz-Larsen T."/>
            <person name="MacLean D."/>
            <person name="Van Oosterhout C."/>
            <person name="Jones J.D.G."/>
        </authorList>
    </citation>
    <scope>NUCLEOTIDE SEQUENCE [LARGE SCALE GENOMIC DNA]</scope>
    <source>
        <strain evidence="2 3">Ac Nc2</strain>
    </source>
</reference>
<dbReference type="AlphaFoldDB" id="A0A024FVG1"/>
<dbReference type="InParanoid" id="A0A024FVG1"/>
<keyword evidence="3" id="KW-1185">Reference proteome</keyword>
<dbReference type="Proteomes" id="UP000053237">
    <property type="component" value="Unassembled WGS sequence"/>
</dbReference>
<protein>
    <submittedName>
        <fullName evidence="2">Uncharacterized protein</fullName>
    </submittedName>
</protein>
<organism evidence="2 3">
    <name type="scientific">Albugo candida</name>
    <dbReference type="NCBI Taxonomy" id="65357"/>
    <lineage>
        <taxon>Eukaryota</taxon>
        <taxon>Sar</taxon>
        <taxon>Stramenopiles</taxon>
        <taxon>Oomycota</taxon>
        <taxon>Peronosporomycetes</taxon>
        <taxon>Albuginales</taxon>
        <taxon>Albuginaceae</taxon>
        <taxon>Albugo</taxon>
    </lineage>
</organism>
<evidence type="ECO:0000313" key="2">
    <source>
        <dbReference type="EMBL" id="CCI10996.1"/>
    </source>
</evidence>
<name>A0A024FVG1_9STRA</name>
<gene>
    <name evidence="2" type="ORF">BN9_121870</name>
</gene>
<feature type="chain" id="PRO_5001529115" evidence="1">
    <location>
        <begin position="30"/>
        <end position="108"/>
    </location>
</feature>